<evidence type="ECO:0000313" key="9">
    <source>
        <dbReference type="Proteomes" id="UP000539953"/>
    </source>
</evidence>
<dbReference type="InterPro" id="IPR018313">
    <property type="entry name" value="SBP_3_CS"/>
</dbReference>
<reference evidence="8 9" key="1">
    <citation type="submission" date="2020-08" db="EMBL/GenBank/DDBJ databases">
        <title>Genomic Encyclopedia of Type Strains, Phase IV (KMG-IV): sequencing the most valuable type-strain genomes for metagenomic binning, comparative biology and taxonomic classification.</title>
        <authorList>
            <person name="Goeker M."/>
        </authorList>
    </citation>
    <scope>NUCLEOTIDE SEQUENCE [LARGE SCALE GENOMIC DNA]</scope>
    <source>
        <strain evidence="8 9">DSM 25799</strain>
    </source>
</reference>
<dbReference type="InterPro" id="IPR001638">
    <property type="entry name" value="Solute-binding_3/MltF_N"/>
</dbReference>
<comment type="caution">
    <text evidence="8">The sequence shown here is derived from an EMBL/GenBank/DDBJ whole genome shotgun (WGS) entry which is preliminary data.</text>
</comment>
<keyword evidence="3 5" id="KW-0732">Signal</keyword>
<dbReference type="SMART" id="SM00062">
    <property type="entry name" value="PBPb"/>
    <property type="match status" value="1"/>
</dbReference>
<evidence type="ECO:0000256" key="4">
    <source>
        <dbReference type="RuleBase" id="RU003744"/>
    </source>
</evidence>
<dbReference type="GO" id="GO:0016020">
    <property type="term" value="C:membrane"/>
    <property type="evidence" value="ECO:0007669"/>
    <property type="project" value="InterPro"/>
</dbReference>
<dbReference type="Pfam" id="PF00497">
    <property type="entry name" value="SBP_bac_3"/>
    <property type="match status" value="1"/>
</dbReference>
<feature type="chain" id="PRO_5030743524" evidence="5">
    <location>
        <begin position="28"/>
        <end position="267"/>
    </location>
</feature>
<dbReference type="SMART" id="SM00079">
    <property type="entry name" value="PBPe"/>
    <property type="match status" value="1"/>
</dbReference>
<organism evidence="8 9">
    <name type="scientific">Catenisphaera adipataccumulans</name>
    <dbReference type="NCBI Taxonomy" id="700500"/>
    <lineage>
        <taxon>Bacteria</taxon>
        <taxon>Bacillati</taxon>
        <taxon>Bacillota</taxon>
        <taxon>Erysipelotrichia</taxon>
        <taxon>Erysipelotrichales</taxon>
        <taxon>Erysipelotrichaceae</taxon>
        <taxon>Catenisphaera</taxon>
    </lineage>
</organism>
<evidence type="ECO:0000259" key="6">
    <source>
        <dbReference type="SMART" id="SM00062"/>
    </source>
</evidence>
<evidence type="ECO:0000259" key="7">
    <source>
        <dbReference type="SMART" id="SM00079"/>
    </source>
</evidence>
<accession>A0A7W8CZR3</accession>
<dbReference type="GO" id="GO:0030313">
    <property type="term" value="C:cell envelope"/>
    <property type="evidence" value="ECO:0007669"/>
    <property type="project" value="UniProtKB-SubCell"/>
</dbReference>
<dbReference type="SUPFAM" id="SSF53850">
    <property type="entry name" value="Periplasmic binding protein-like II"/>
    <property type="match status" value="1"/>
</dbReference>
<dbReference type="PANTHER" id="PTHR35936:SF34">
    <property type="entry name" value="ABC TRANSPORTER EXTRACELLULAR-BINDING PROTEIN YCKB-RELATED"/>
    <property type="match status" value="1"/>
</dbReference>
<dbReference type="RefSeq" id="WP_183328729.1">
    <property type="nucleotide sequence ID" value="NZ_JACHHK010000005.1"/>
</dbReference>
<comment type="similarity">
    <text evidence="2 4">Belongs to the bacterial solute-binding protein 3 family.</text>
</comment>
<keyword evidence="9" id="KW-1185">Reference proteome</keyword>
<comment type="subcellular location">
    <subcellularLocation>
        <location evidence="1">Cell envelope</location>
    </subcellularLocation>
</comment>
<evidence type="ECO:0000256" key="1">
    <source>
        <dbReference type="ARBA" id="ARBA00004196"/>
    </source>
</evidence>
<dbReference type="Gene3D" id="3.40.190.10">
    <property type="entry name" value="Periplasmic binding protein-like II"/>
    <property type="match status" value="2"/>
</dbReference>
<feature type="domain" description="Solute-binding protein family 3/N-terminal" evidence="6">
    <location>
        <begin position="41"/>
        <end position="261"/>
    </location>
</feature>
<feature type="signal peptide" evidence="5">
    <location>
        <begin position="1"/>
        <end position="27"/>
    </location>
</feature>
<dbReference type="GO" id="GO:0015276">
    <property type="term" value="F:ligand-gated monoatomic ion channel activity"/>
    <property type="evidence" value="ECO:0007669"/>
    <property type="project" value="InterPro"/>
</dbReference>
<evidence type="ECO:0000256" key="5">
    <source>
        <dbReference type="SAM" id="SignalP"/>
    </source>
</evidence>
<dbReference type="Proteomes" id="UP000539953">
    <property type="component" value="Unassembled WGS sequence"/>
</dbReference>
<sequence>MKNLRRLIAVITAVVLVLPLAASGVQAKTTNQWTAIKKEGKLVVGTESAYSPFAYYDDDNKLTGFDVEVAKAIGDELGLDVEFVTSDWDGLIAGLDANKYDVVMDQISITSARKKKYAFSTPYTYSYGALIVSEDNDDIDSFDDLDGLTTAQTTTSNWGKMAKKNGATIKEVSGFSEAIQLVEQGRADATINDNVTYLDYKNQQPDAKVKVAALSTDVSRSAVMIRKSGSSTLRKKINAALKNLQEDGTLSEISNKYFGSDVTQADS</sequence>
<dbReference type="AlphaFoldDB" id="A0A7W8CZR3"/>
<dbReference type="InterPro" id="IPR001320">
    <property type="entry name" value="Iontro_rcpt_C"/>
</dbReference>
<gene>
    <name evidence="8" type="ORF">HNQ47_001460</name>
</gene>
<evidence type="ECO:0000313" key="8">
    <source>
        <dbReference type="EMBL" id="MBB5183438.1"/>
    </source>
</evidence>
<feature type="domain" description="Ionotropic glutamate receptor C-terminal" evidence="7">
    <location>
        <begin position="41"/>
        <end position="260"/>
    </location>
</feature>
<evidence type="ECO:0000256" key="2">
    <source>
        <dbReference type="ARBA" id="ARBA00010333"/>
    </source>
</evidence>
<protein>
    <submittedName>
        <fullName evidence="8">Cystine transport system substrate-binding protein</fullName>
    </submittedName>
</protein>
<name>A0A7W8CZR3_9FIRM</name>
<proteinExistence type="inferred from homology"/>
<dbReference type="PANTHER" id="PTHR35936">
    <property type="entry name" value="MEMBRANE-BOUND LYTIC MUREIN TRANSGLYCOSYLASE F"/>
    <property type="match status" value="1"/>
</dbReference>
<dbReference type="PROSITE" id="PS01039">
    <property type="entry name" value="SBP_BACTERIAL_3"/>
    <property type="match status" value="1"/>
</dbReference>
<dbReference type="EMBL" id="JACHHK010000005">
    <property type="protein sequence ID" value="MBB5183438.1"/>
    <property type="molecule type" value="Genomic_DNA"/>
</dbReference>
<evidence type="ECO:0000256" key="3">
    <source>
        <dbReference type="ARBA" id="ARBA00022729"/>
    </source>
</evidence>